<dbReference type="InterPro" id="IPR029072">
    <property type="entry name" value="YebC-like"/>
</dbReference>
<comment type="similarity">
    <text evidence="1 6">Belongs to the TACO1 family.</text>
</comment>
<dbReference type="NCBIfam" id="TIGR01033">
    <property type="entry name" value="YebC/PmpR family DNA-binding transcriptional regulator"/>
    <property type="match status" value="1"/>
</dbReference>
<evidence type="ECO:0000259" key="7">
    <source>
        <dbReference type="Pfam" id="PF01709"/>
    </source>
</evidence>
<dbReference type="NCBIfam" id="NF001030">
    <property type="entry name" value="PRK00110.1"/>
    <property type="match status" value="1"/>
</dbReference>
<accession>I7Z8E9</accession>
<evidence type="ECO:0000313" key="10">
    <source>
        <dbReference type="Proteomes" id="UP000003704"/>
    </source>
</evidence>
<dbReference type="HAMAP" id="MF_00693">
    <property type="entry name" value="Transcrip_reg_TACO1"/>
    <property type="match status" value="1"/>
</dbReference>
<dbReference type="EMBL" id="AKGD01000004">
    <property type="protein sequence ID" value="EIT68079.1"/>
    <property type="molecule type" value="Genomic_DNA"/>
</dbReference>
<dbReference type="OrthoDB" id="9781053at2"/>
<dbReference type="Gene3D" id="1.10.10.200">
    <property type="match status" value="1"/>
</dbReference>
<evidence type="ECO:0000256" key="6">
    <source>
        <dbReference type="HAMAP-Rule" id="MF_00693"/>
    </source>
</evidence>
<dbReference type="Proteomes" id="UP000003704">
    <property type="component" value="Unassembled WGS sequence"/>
</dbReference>
<evidence type="ECO:0000256" key="5">
    <source>
        <dbReference type="ARBA" id="ARBA00023163"/>
    </source>
</evidence>
<dbReference type="InterPro" id="IPR049083">
    <property type="entry name" value="TACO1_YebC_N"/>
</dbReference>
<proteinExistence type="inferred from homology"/>
<dbReference type="Gene3D" id="3.30.70.980">
    <property type="match status" value="2"/>
</dbReference>
<dbReference type="STRING" id="1172194.WQQ_45140"/>
<dbReference type="InterPro" id="IPR048300">
    <property type="entry name" value="TACO1_YebC-like_2nd/3rd_dom"/>
</dbReference>
<evidence type="ECO:0000259" key="8">
    <source>
        <dbReference type="Pfam" id="PF20772"/>
    </source>
</evidence>
<dbReference type="GO" id="GO:0006355">
    <property type="term" value="P:regulation of DNA-templated transcription"/>
    <property type="evidence" value="ECO:0007669"/>
    <property type="project" value="UniProtKB-UniRule"/>
</dbReference>
<dbReference type="InterPro" id="IPR017856">
    <property type="entry name" value="Integrase-like_N"/>
</dbReference>
<name>I7Z8E9_9GAMM</name>
<keyword evidence="3 6" id="KW-0805">Transcription regulation</keyword>
<evidence type="ECO:0000256" key="1">
    <source>
        <dbReference type="ARBA" id="ARBA00008724"/>
    </source>
</evidence>
<keyword evidence="2 6" id="KW-0963">Cytoplasm</keyword>
<gene>
    <name evidence="9" type="ORF">WQQ_45140</name>
</gene>
<keyword evidence="4 6" id="KW-0238">DNA-binding</keyword>
<dbReference type="PANTHER" id="PTHR12532:SF6">
    <property type="entry name" value="TRANSCRIPTIONAL REGULATORY PROTEIN YEBC-RELATED"/>
    <property type="match status" value="1"/>
</dbReference>
<dbReference type="NCBIfam" id="NF009044">
    <property type="entry name" value="PRK12378.1"/>
    <property type="match status" value="1"/>
</dbReference>
<keyword evidence="5 6" id="KW-0804">Transcription</keyword>
<comment type="subcellular location">
    <subcellularLocation>
        <location evidence="6">Cytoplasm</location>
    </subcellularLocation>
</comment>
<dbReference type="InterPro" id="IPR002876">
    <property type="entry name" value="Transcrip_reg_TACO1-like"/>
</dbReference>
<dbReference type="GO" id="GO:0003677">
    <property type="term" value="F:DNA binding"/>
    <property type="evidence" value="ECO:0007669"/>
    <property type="project" value="UniProtKB-UniRule"/>
</dbReference>
<keyword evidence="10" id="KW-1185">Reference proteome</keyword>
<dbReference type="SUPFAM" id="SSF75625">
    <property type="entry name" value="YebC-like"/>
    <property type="match status" value="1"/>
</dbReference>
<dbReference type="Pfam" id="PF20772">
    <property type="entry name" value="TACO1_YebC_N"/>
    <property type="match status" value="1"/>
</dbReference>
<organism evidence="9 10">
    <name type="scientific">Hydrocarboniphaga effusa AP103</name>
    <dbReference type="NCBI Taxonomy" id="1172194"/>
    <lineage>
        <taxon>Bacteria</taxon>
        <taxon>Pseudomonadati</taxon>
        <taxon>Pseudomonadota</taxon>
        <taxon>Gammaproteobacteria</taxon>
        <taxon>Nevskiales</taxon>
        <taxon>Nevskiaceae</taxon>
        <taxon>Hydrocarboniphaga</taxon>
    </lineage>
</organism>
<dbReference type="AlphaFoldDB" id="I7Z8E9"/>
<evidence type="ECO:0000256" key="3">
    <source>
        <dbReference type="ARBA" id="ARBA00023015"/>
    </source>
</evidence>
<feature type="domain" description="TACO1/YebC-like N-terminal" evidence="8">
    <location>
        <begin position="7"/>
        <end position="73"/>
    </location>
</feature>
<dbReference type="GO" id="GO:0005829">
    <property type="term" value="C:cytosol"/>
    <property type="evidence" value="ECO:0007669"/>
    <property type="project" value="TreeGrafter"/>
</dbReference>
<dbReference type="PANTHER" id="PTHR12532">
    <property type="entry name" value="TRANSLATIONAL ACTIVATOR OF CYTOCHROME C OXIDASE 1"/>
    <property type="match status" value="1"/>
</dbReference>
<dbReference type="PATRIC" id="fig|1172194.4.peg.4377"/>
<reference evidence="9 10" key="1">
    <citation type="journal article" date="2012" name="J. Bacteriol.">
        <title>Genome Sequence of n-Alkane-Degrading Hydrocarboniphaga effusa Strain AP103T (ATCC BAA-332T).</title>
        <authorList>
            <person name="Chang H.K."/>
            <person name="Zylstra G.J."/>
            <person name="Chae J.C."/>
        </authorList>
    </citation>
    <scope>NUCLEOTIDE SEQUENCE [LARGE SCALE GENOMIC DNA]</scope>
    <source>
        <strain evidence="9 10">AP103</strain>
    </source>
</reference>
<dbReference type="InterPro" id="IPR026564">
    <property type="entry name" value="Transcrip_reg_TACO1-like_dom3"/>
</dbReference>
<sequence>MGRGPSIEGRKNAADAVKAKVFTKLIREISLAVRASGPDPAGNPRLRLAVSRALDVNMTKDKIETAIKRASGEGADAQQEVRYEGYGPGGIAVIVDCVTDNPTRTVADVRHAFSKHGGNMGTSGSVAFQFAEAGQLWFDVSANPELEEKILEIALEAGADDVQTDGGWCEVVTQPDVFETVRKALVDAKLEPAQARVTQRPSNRVAVEGEAAETLQKLIDRLEELDDTQEVYHNAELPA</sequence>
<comment type="caution">
    <text evidence="9">The sequence shown here is derived from an EMBL/GenBank/DDBJ whole genome shotgun (WGS) entry which is preliminary data.</text>
</comment>
<dbReference type="Pfam" id="PF01709">
    <property type="entry name" value="Transcrip_reg"/>
    <property type="match status" value="1"/>
</dbReference>
<evidence type="ECO:0000313" key="9">
    <source>
        <dbReference type="EMBL" id="EIT68079.1"/>
    </source>
</evidence>
<dbReference type="RefSeq" id="WP_007187449.1">
    <property type="nucleotide sequence ID" value="NZ_AKGD01000004.1"/>
</dbReference>
<protein>
    <recommendedName>
        <fullName evidence="6">Probable transcriptional regulatory protein WQQ_45140</fullName>
    </recommendedName>
</protein>
<feature type="domain" description="TACO1/YebC-like second and third" evidence="7">
    <location>
        <begin position="79"/>
        <end position="235"/>
    </location>
</feature>
<evidence type="ECO:0000256" key="2">
    <source>
        <dbReference type="ARBA" id="ARBA00022490"/>
    </source>
</evidence>
<evidence type="ECO:0000256" key="4">
    <source>
        <dbReference type="ARBA" id="ARBA00023125"/>
    </source>
</evidence>